<dbReference type="SUPFAM" id="SSF48403">
    <property type="entry name" value="Ankyrin repeat"/>
    <property type="match status" value="1"/>
</dbReference>
<dbReference type="EMBL" id="CP037426">
    <property type="protein sequence ID" value="QGT16251.1"/>
    <property type="molecule type" value="Genomic_DNA"/>
</dbReference>
<gene>
    <name evidence="4" type="ORF">E0495_03100</name>
</gene>
<reference evidence="4 5" key="1">
    <citation type="submission" date="2019-03" db="EMBL/GenBank/DDBJ databases">
        <title>Wolbachia endosymbiont of Haematobia irritans wIrr.</title>
        <authorList>
            <person name="Parry R.H."/>
            <person name="Asgari S."/>
        </authorList>
    </citation>
    <scope>NUCLEOTIDE SEQUENCE [LARGE SCALE GENOMIC DNA]</scope>
    <source>
        <strain evidence="5">wIrr</strain>
    </source>
</reference>
<dbReference type="PROSITE" id="PS50297">
    <property type="entry name" value="ANK_REP_REGION"/>
    <property type="match status" value="1"/>
</dbReference>
<dbReference type="Pfam" id="PF13637">
    <property type="entry name" value="Ank_4"/>
    <property type="match status" value="1"/>
</dbReference>
<feature type="repeat" description="ANK" evidence="3">
    <location>
        <begin position="39"/>
        <end position="55"/>
    </location>
</feature>
<evidence type="ECO:0000256" key="2">
    <source>
        <dbReference type="ARBA" id="ARBA00023043"/>
    </source>
</evidence>
<protein>
    <submittedName>
        <fullName evidence="4">Ankyrin repeat domain-containing protein</fullName>
    </submittedName>
</protein>
<dbReference type="PANTHER" id="PTHR24171">
    <property type="entry name" value="ANKYRIN REPEAT DOMAIN-CONTAINING PROTEIN 39-RELATED"/>
    <property type="match status" value="1"/>
</dbReference>
<evidence type="ECO:0000256" key="3">
    <source>
        <dbReference type="PROSITE-ProRule" id="PRU00023"/>
    </source>
</evidence>
<dbReference type="PANTHER" id="PTHR24171:SF9">
    <property type="entry name" value="ANKYRIN REPEAT DOMAIN-CONTAINING PROTEIN 39"/>
    <property type="match status" value="1"/>
</dbReference>
<name>A0A6I6CJN1_WOLPI</name>
<accession>A0A6I6CJN1</accession>
<dbReference type="Proteomes" id="UP000422744">
    <property type="component" value="Chromosome"/>
</dbReference>
<dbReference type="AlphaFoldDB" id="A0A6I6CJN1"/>
<dbReference type="InterPro" id="IPR002110">
    <property type="entry name" value="Ankyrin_rpt"/>
</dbReference>
<evidence type="ECO:0000313" key="4">
    <source>
        <dbReference type="EMBL" id="QGT16251.1"/>
    </source>
</evidence>
<dbReference type="Gene3D" id="1.25.40.20">
    <property type="entry name" value="Ankyrin repeat-containing domain"/>
    <property type="match status" value="1"/>
</dbReference>
<proteinExistence type="predicted"/>
<dbReference type="PROSITE" id="PS50088">
    <property type="entry name" value="ANK_REPEAT"/>
    <property type="match status" value="1"/>
</dbReference>
<dbReference type="InterPro" id="IPR036770">
    <property type="entry name" value="Ankyrin_rpt-contain_sf"/>
</dbReference>
<sequence length="55" mass="6038">MSNLQSINNDWFSAVIKGNTNKVKRLISEGAKVNAVDEYNNTPLHYAATNGDAEI</sequence>
<keyword evidence="2 3" id="KW-0040">ANK repeat</keyword>
<evidence type="ECO:0000313" key="5">
    <source>
        <dbReference type="Proteomes" id="UP000422744"/>
    </source>
</evidence>
<dbReference type="RefSeq" id="WP_155968899.1">
    <property type="nucleotide sequence ID" value="NZ_CP037426.1"/>
</dbReference>
<keyword evidence="1" id="KW-0677">Repeat</keyword>
<organism evidence="4 5">
    <name type="scientific">Wolbachia pipientis</name>
    <dbReference type="NCBI Taxonomy" id="955"/>
    <lineage>
        <taxon>Bacteria</taxon>
        <taxon>Pseudomonadati</taxon>
        <taxon>Pseudomonadota</taxon>
        <taxon>Alphaproteobacteria</taxon>
        <taxon>Rickettsiales</taxon>
        <taxon>Anaplasmataceae</taxon>
        <taxon>Wolbachieae</taxon>
        <taxon>Wolbachia</taxon>
    </lineage>
</organism>
<evidence type="ECO:0000256" key="1">
    <source>
        <dbReference type="ARBA" id="ARBA00022737"/>
    </source>
</evidence>